<organism evidence="9 10">
    <name type="scientific">Methylosinus sporium</name>
    <dbReference type="NCBI Taxonomy" id="428"/>
    <lineage>
        <taxon>Bacteria</taxon>
        <taxon>Pseudomonadati</taxon>
        <taxon>Pseudomonadota</taxon>
        <taxon>Alphaproteobacteria</taxon>
        <taxon>Hyphomicrobiales</taxon>
        <taxon>Methylocystaceae</taxon>
        <taxon>Methylosinus</taxon>
    </lineage>
</organism>
<evidence type="ECO:0000259" key="8">
    <source>
        <dbReference type="SMART" id="SM00839"/>
    </source>
</evidence>
<dbReference type="PROSITE" id="PS00074">
    <property type="entry name" value="GLFV_DEHYDROGENASE"/>
    <property type="match status" value="1"/>
</dbReference>
<evidence type="ECO:0000256" key="2">
    <source>
        <dbReference type="ARBA" id="ARBA00023002"/>
    </source>
</evidence>
<dbReference type="GO" id="GO:0006538">
    <property type="term" value="P:L-glutamate catabolic process"/>
    <property type="evidence" value="ECO:0007669"/>
    <property type="project" value="TreeGrafter"/>
</dbReference>
<dbReference type="Gene3D" id="3.40.50.720">
    <property type="entry name" value="NAD(P)-binding Rossmann-like Domain"/>
    <property type="match status" value="1"/>
</dbReference>
<dbReference type="InterPro" id="IPR006096">
    <property type="entry name" value="Glu/Leu/Phe/Val/Trp_DH_C"/>
</dbReference>
<reference evidence="9 10" key="1">
    <citation type="journal article" date="2018" name="Appl. Microbiol. Biotechnol.">
        <title>Co-cultivation of the strictly anaerobic methanogen Methanosarcina barkeri with aerobic methanotrophs in an oxygen-limited membrane bioreactor.</title>
        <authorList>
            <person name="In 't Zandt M.H."/>
            <person name="van den Bosch T.J.M."/>
            <person name="Rijkers R."/>
            <person name="van Kessel M.A.H.J."/>
            <person name="Jetten M.S.M."/>
            <person name="Welte C.U."/>
        </authorList>
    </citation>
    <scope>NUCLEOTIDE SEQUENCE [LARGE SCALE GENOMIC DNA]</scope>
    <source>
        <strain evidence="9 10">DSM 17706</strain>
    </source>
</reference>
<keyword evidence="2 3" id="KW-0560">Oxidoreductase</keyword>
<keyword evidence="10" id="KW-1185">Reference proteome</keyword>
<protein>
    <recommendedName>
        <fullName evidence="3">Glutamate dehydrogenase</fullName>
    </recommendedName>
</protein>
<dbReference type="InterPro" id="IPR006097">
    <property type="entry name" value="Glu/Leu/Phe/Val/Trp_DH_dimer"/>
</dbReference>
<dbReference type="InterPro" id="IPR014362">
    <property type="entry name" value="Glu_DH"/>
</dbReference>
<dbReference type="SUPFAM" id="SSF53223">
    <property type="entry name" value="Aminoacid dehydrogenase-like, N-terminal domain"/>
    <property type="match status" value="1"/>
</dbReference>
<gene>
    <name evidence="9" type="ORF">C5689_00240</name>
</gene>
<dbReference type="RefSeq" id="WP_108915271.1">
    <property type="nucleotide sequence ID" value="NZ_BGJY01000001.1"/>
</dbReference>
<evidence type="ECO:0000256" key="5">
    <source>
        <dbReference type="PIRSR" id="PIRSR000185-2"/>
    </source>
</evidence>
<dbReference type="AlphaFoldDB" id="A0A2U1SVG6"/>
<proteinExistence type="inferred from homology"/>
<name>A0A2U1SVG6_METSR</name>
<feature type="binding site" evidence="5">
    <location>
        <position position="154"/>
    </location>
    <ligand>
        <name>NAD(+)</name>
        <dbReference type="ChEBI" id="CHEBI:57540"/>
    </ligand>
</feature>
<dbReference type="Pfam" id="PF00208">
    <property type="entry name" value="ELFV_dehydrog"/>
    <property type="match status" value="1"/>
</dbReference>
<dbReference type="PANTHER" id="PTHR11606:SF13">
    <property type="entry name" value="GLUTAMATE DEHYDROGENASE 1, MITOCHONDRIAL"/>
    <property type="match status" value="1"/>
</dbReference>
<dbReference type="InterPro" id="IPR036291">
    <property type="entry name" value="NAD(P)-bd_dom_sf"/>
</dbReference>
<feature type="active site" description="Proton donor" evidence="4">
    <location>
        <position position="82"/>
    </location>
</feature>
<sequence length="373" mass="38742">MSALFKSDTFSFVDEFGPAKIVYASTPGVGLEAIVVIDNVAAGPAIGGVRMAPDVGVEECFRLARAMTLKNAACGLRHGGGKSVIFGDPAMPPQEKEQLIRAFAKAIEPLTDYIPGPDMGTNETCMAYVHDEIGRAVGLPAALGGIPLDEIGATGYGVAIAAEAAAPFAGLTLAGARVVVEGFGAVGRHAARFLSRKGAILVGASDSRGAIYDAAGLDIDALAQLRREGASVASHARGEALAPDALLAAPCDIFIPAARPDVLRADNVGRLQCKLVVQGANIPATAEAEREMFERGIVSAPDFIANAGGVICASVEYAGGDEKAAFAAIDEKISRNMQEIIARASLGRVSLRDAATALVQERLREMMATQRWR</sequence>
<dbReference type="InterPro" id="IPR033524">
    <property type="entry name" value="Glu/Leu/Phe/Val_DH_AS"/>
</dbReference>
<evidence type="ECO:0000313" key="9">
    <source>
        <dbReference type="EMBL" id="PWB95589.1"/>
    </source>
</evidence>
<dbReference type="PIRSF" id="PIRSF000185">
    <property type="entry name" value="Glu_DH"/>
    <property type="match status" value="1"/>
</dbReference>
<dbReference type="InterPro" id="IPR046346">
    <property type="entry name" value="Aminoacid_DH-like_N_sf"/>
</dbReference>
<keyword evidence="5" id="KW-0520">NAD</keyword>
<dbReference type="PANTHER" id="PTHR11606">
    <property type="entry name" value="GLUTAMATE DEHYDROGENASE"/>
    <property type="match status" value="1"/>
</dbReference>
<evidence type="ECO:0000256" key="6">
    <source>
        <dbReference type="PIRSR" id="PIRSR000185-3"/>
    </source>
</evidence>
<dbReference type="PRINTS" id="PR00082">
    <property type="entry name" value="GLFDHDRGNASE"/>
</dbReference>
<feature type="binding site" evidence="5">
    <location>
        <position position="70"/>
    </location>
    <ligand>
        <name>substrate</name>
    </ligand>
</feature>
<dbReference type="Pfam" id="PF02812">
    <property type="entry name" value="ELFV_dehydrog_N"/>
    <property type="match status" value="1"/>
</dbReference>
<dbReference type="Proteomes" id="UP000245137">
    <property type="component" value="Unassembled WGS sequence"/>
</dbReference>
<evidence type="ECO:0000256" key="3">
    <source>
        <dbReference type="PIRNR" id="PIRNR000185"/>
    </source>
</evidence>
<dbReference type="GO" id="GO:0000166">
    <property type="term" value="F:nucleotide binding"/>
    <property type="evidence" value="ECO:0007669"/>
    <property type="project" value="UniProtKB-KW"/>
</dbReference>
<comment type="caution">
    <text evidence="9">The sequence shown here is derived from an EMBL/GenBank/DDBJ whole genome shotgun (WGS) entry which is preliminary data.</text>
</comment>
<dbReference type="SUPFAM" id="SSF51735">
    <property type="entry name" value="NAD(P)-binding Rossmann-fold domains"/>
    <property type="match status" value="1"/>
</dbReference>
<feature type="site" description="Important for catalysis" evidence="6">
    <location>
        <position position="118"/>
    </location>
</feature>
<comment type="similarity">
    <text evidence="1 3 7">Belongs to the Glu/Leu/Phe/Val dehydrogenases family.</text>
</comment>
<dbReference type="OrthoDB" id="9803297at2"/>
<evidence type="ECO:0000256" key="1">
    <source>
        <dbReference type="ARBA" id="ARBA00006382"/>
    </source>
</evidence>
<evidence type="ECO:0000256" key="7">
    <source>
        <dbReference type="RuleBase" id="RU004417"/>
    </source>
</evidence>
<evidence type="ECO:0000256" key="4">
    <source>
        <dbReference type="PIRSR" id="PIRSR000185-1"/>
    </source>
</evidence>
<feature type="domain" description="Glutamate/phenylalanine/leucine/valine/L-tryptophan dehydrogenase C-terminal" evidence="8">
    <location>
        <begin position="145"/>
        <end position="371"/>
    </location>
</feature>
<dbReference type="SMART" id="SM00839">
    <property type="entry name" value="ELFV_dehydrog"/>
    <property type="match status" value="1"/>
</dbReference>
<dbReference type="EMBL" id="PUIV01000001">
    <property type="protein sequence ID" value="PWB95589.1"/>
    <property type="molecule type" value="Genomic_DNA"/>
</dbReference>
<dbReference type="InterPro" id="IPR006095">
    <property type="entry name" value="Glu/Leu/Phe/Val/Trp_DH"/>
</dbReference>
<dbReference type="Gene3D" id="3.40.50.10860">
    <property type="entry name" value="Leucine Dehydrogenase, chain A, domain 1"/>
    <property type="match status" value="1"/>
</dbReference>
<keyword evidence="5" id="KW-0547">Nucleotide-binding</keyword>
<evidence type="ECO:0000313" key="10">
    <source>
        <dbReference type="Proteomes" id="UP000245137"/>
    </source>
</evidence>
<accession>A0A2U1SVG6</accession>
<dbReference type="GO" id="GO:0004352">
    <property type="term" value="F:glutamate dehydrogenase (NAD+) activity"/>
    <property type="evidence" value="ECO:0007669"/>
    <property type="project" value="TreeGrafter"/>
</dbReference>